<protein>
    <recommendedName>
        <fullName evidence="3">Ankyrin repeat protein</fullName>
    </recommendedName>
</protein>
<dbReference type="InterPro" id="IPR036770">
    <property type="entry name" value="Ankyrin_rpt-contain_sf"/>
</dbReference>
<dbReference type="Pfam" id="PF13606">
    <property type="entry name" value="Ank_3"/>
    <property type="match status" value="1"/>
</dbReference>
<dbReference type="SUPFAM" id="SSF48403">
    <property type="entry name" value="Ankyrin repeat"/>
    <property type="match status" value="1"/>
</dbReference>
<proteinExistence type="predicted"/>
<organism evidence="1 2">
    <name type="scientific">Tritrichomonas musculus</name>
    <dbReference type="NCBI Taxonomy" id="1915356"/>
    <lineage>
        <taxon>Eukaryota</taxon>
        <taxon>Metamonada</taxon>
        <taxon>Parabasalia</taxon>
        <taxon>Tritrichomonadida</taxon>
        <taxon>Tritrichomonadidae</taxon>
        <taxon>Tritrichomonas</taxon>
    </lineage>
</organism>
<sequence length="104" mass="11871">MSRKTPLFLAAESGRSDIINFLLNNSKVDVNKMAEFDLLKVPNEGDPEKKTPLYIAFENMKIDAIKTMLNHDDADVNLLNEIYKEGKCMIYEVFEGTYVSYSVI</sequence>
<dbReference type="SMART" id="SM00248">
    <property type="entry name" value="ANK"/>
    <property type="match status" value="2"/>
</dbReference>
<reference evidence="1 2" key="1">
    <citation type="submission" date="2024-04" db="EMBL/GenBank/DDBJ databases">
        <title>Tritrichomonas musculus Genome.</title>
        <authorList>
            <person name="Alves-Ferreira E."/>
            <person name="Grigg M."/>
            <person name="Lorenzi H."/>
            <person name="Galac M."/>
        </authorList>
    </citation>
    <scope>NUCLEOTIDE SEQUENCE [LARGE SCALE GENOMIC DNA]</scope>
    <source>
        <strain evidence="1 2">EAF2021</strain>
    </source>
</reference>
<dbReference type="EMBL" id="JAPFFF010000002">
    <property type="protein sequence ID" value="KAK8897247.1"/>
    <property type="molecule type" value="Genomic_DNA"/>
</dbReference>
<dbReference type="Proteomes" id="UP001470230">
    <property type="component" value="Unassembled WGS sequence"/>
</dbReference>
<evidence type="ECO:0008006" key="3">
    <source>
        <dbReference type="Google" id="ProtNLM"/>
    </source>
</evidence>
<comment type="caution">
    <text evidence="1">The sequence shown here is derived from an EMBL/GenBank/DDBJ whole genome shotgun (WGS) entry which is preliminary data.</text>
</comment>
<gene>
    <name evidence="1" type="ORF">M9Y10_015186</name>
</gene>
<evidence type="ECO:0000313" key="2">
    <source>
        <dbReference type="Proteomes" id="UP001470230"/>
    </source>
</evidence>
<keyword evidence="2" id="KW-1185">Reference proteome</keyword>
<name>A0ABR2L1L8_9EUKA</name>
<dbReference type="Gene3D" id="1.25.40.20">
    <property type="entry name" value="Ankyrin repeat-containing domain"/>
    <property type="match status" value="1"/>
</dbReference>
<accession>A0ABR2L1L8</accession>
<evidence type="ECO:0000313" key="1">
    <source>
        <dbReference type="EMBL" id="KAK8897247.1"/>
    </source>
</evidence>
<dbReference type="InterPro" id="IPR002110">
    <property type="entry name" value="Ankyrin_rpt"/>
</dbReference>